<proteinExistence type="predicted"/>
<dbReference type="FunFam" id="3.40.50.300:FF:000032">
    <property type="entry name" value="Export ABC transporter ATP-binding protein"/>
    <property type="match status" value="1"/>
</dbReference>
<evidence type="ECO:0000313" key="6">
    <source>
        <dbReference type="Proteomes" id="UP000502996"/>
    </source>
</evidence>
<gene>
    <name evidence="5" type="ORF">G5V58_00440</name>
</gene>
<dbReference type="GO" id="GO:0005524">
    <property type="term" value="F:ATP binding"/>
    <property type="evidence" value="ECO:0007669"/>
    <property type="project" value="UniProtKB-KW"/>
</dbReference>
<dbReference type="PANTHER" id="PTHR24220:SF685">
    <property type="entry name" value="ABC TRANSPORTER RELATED"/>
    <property type="match status" value="1"/>
</dbReference>
<protein>
    <submittedName>
        <fullName evidence="5">ABC transporter ATP-binding protein</fullName>
    </submittedName>
</protein>
<dbReference type="AlphaFoldDB" id="A0A6G6W8G3"/>
<dbReference type="InterPro" id="IPR017911">
    <property type="entry name" value="MacB-like_ATP-bd"/>
</dbReference>
<dbReference type="InterPro" id="IPR015854">
    <property type="entry name" value="ABC_transpr_LolD-like"/>
</dbReference>
<evidence type="ECO:0000256" key="3">
    <source>
        <dbReference type="ARBA" id="ARBA00022840"/>
    </source>
</evidence>
<dbReference type="InterPro" id="IPR003439">
    <property type="entry name" value="ABC_transporter-like_ATP-bd"/>
</dbReference>
<dbReference type="EMBL" id="CP049257">
    <property type="protein sequence ID" value="QIG41443.1"/>
    <property type="molecule type" value="Genomic_DNA"/>
</dbReference>
<name>A0A6G6W8G3_9ACTN</name>
<evidence type="ECO:0000256" key="2">
    <source>
        <dbReference type="ARBA" id="ARBA00022741"/>
    </source>
</evidence>
<evidence type="ECO:0000313" key="5">
    <source>
        <dbReference type="EMBL" id="QIG41443.1"/>
    </source>
</evidence>
<dbReference type="InterPro" id="IPR027417">
    <property type="entry name" value="P-loop_NTPase"/>
</dbReference>
<dbReference type="PROSITE" id="PS00211">
    <property type="entry name" value="ABC_TRANSPORTER_1"/>
    <property type="match status" value="1"/>
</dbReference>
<dbReference type="InterPro" id="IPR003593">
    <property type="entry name" value="AAA+_ATPase"/>
</dbReference>
<dbReference type="SUPFAM" id="SSF52540">
    <property type="entry name" value="P-loop containing nucleoside triphosphate hydrolases"/>
    <property type="match status" value="1"/>
</dbReference>
<keyword evidence="3 5" id="KW-0067">ATP-binding</keyword>
<dbReference type="GO" id="GO:0016887">
    <property type="term" value="F:ATP hydrolysis activity"/>
    <property type="evidence" value="ECO:0007669"/>
    <property type="project" value="InterPro"/>
</dbReference>
<organism evidence="5 6">
    <name type="scientific">Nocardioides anomalus</name>
    <dbReference type="NCBI Taxonomy" id="2712223"/>
    <lineage>
        <taxon>Bacteria</taxon>
        <taxon>Bacillati</taxon>
        <taxon>Actinomycetota</taxon>
        <taxon>Actinomycetes</taxon>
        <taxon>Propionibacteriales</taxon>
        <taxon>Nocardioidaceae</taxon>
        <taxon>Nocardioides</taxon>
    </lineage>
</organism>
<evidence type="ECO:0000259" key="4">
    <source>
        <dbReference type="PROSITE" id="PS50893"/>
    </source>
</evidence>
<accession>A0A6G6W8G3</accession>
<dbReference type="InterPro" id="IPR017871">
    <property type="entry name" value="ABC_transporter-like_CS"/>
</dbReference>
<sequence length="263" mass="27810">MCPAPALPSVEGVDSLLSFRSVSKLYGDGPGAVRALDEVTVVVPRGGFTAVMGPSGSGKSTFMNVAAGLDDVTAGEVLLDGQPLHALDDRARTVLRRTHVGFVFQSFNLVPTLDVRENVLLPFELAGRRLSAEDHAWVEHLLGVLGLADRVTHRPGELSGGQQQRVAIARALAPRPAVVLADEPTGNLDTRSSREVLGLLRTAAREYGQTIVMVSHDPVAASYADRVLVLADGRLVGDHDAMSPQQIAELLIGFEVAREGGAA</sequence>
<dbReference type="GO" id="GO:0022857">
    <property type="term" value="F:transmembrane transporter activity"/>
    <property type="evidence" value="ECO:0007669"/>
    <property type="project" value="TreeGrafter"/>
</dbReference>
<dbReference type="KEGG" id="nano:G5V58_00440"/>
<keyword evidence="2" id="KW-0547">Nucleotide-binding</keyword>
<keyword evidence="6" id="KW-1185">Reference proteome</keyword>
<keyword evidence="1" id="KW-0813">Transport</keyword>
<reference evidence="5 6" key="1">
    <citation type="submission" date="2020-02" db="EMBL/GenBank/DDBJ databases">
        <title>Full genome sequence of Nocardioides sp. R-3366.</title>
        <authorList>
            <person name="Im W.-T."/>
        </authorList>
    </citation>
    <scope>NUCLEOTIDE SEQUENCE [LARGE SCALE GENOMIC DNA]</scope>
    <source>
        <strain evidence="5 6">R-3366</strain>
    </source>
</reference>
<feature type="domain" description="ABC transporter" evidence="4">
    <location>
        <begin position="17"/>
        <end position="255"/>
    </location>
</feature>
<dbReference type="GO" id="GO:0005886">
    <property type="term" value="C:plasma membrane"/>
    <property type="evidence" value="ECO:0007669"/>
    <property type="project" value="TreeGrafter"/>
</dbReference>
<dbReference type="Proteomes" id="UP000502996">
    <property type="component" value="Chromosome"/>
</dbReference>
<evidence type="ECO:0000256" key="1">
    <source>
        <dbReference type="ARBA" id="ARBA00022448"/>
    </source>
</evidence>
<dbReference type="Pfam" id="PF00005">
    <property type="entry name" value="ABC_tran"/>
    <property type="match status" value="1"/>
</dbReference>
<dbReference type="GO" id="GO:0098796">
    <property type="term" value="C:membrane protein complex"/>
    <property type="evidence" value="ECO:0007669"/>
    <property type="project" value="UniProtKB-ARBA"/>
</dbReference>
<dbReference type="Gene3D" id="3.40.50.300">
    <property type="entry name" value="P-loop containing nucleotide triphosphate hydrolases"/>
    <property type="match status" value="1"/>
</dbReference>
<dbReference type="PANTHER" id="PTHR24220">
    <property type="entry name" value="IMPORT ATP-BINDING PROTEIN"/>
    <property type="match status" value="1"/>
</dbReference>
<dbReference type="CDD" id="cd03255">
    <property type="entry name" value="ABC_MJ0796_LolCDE_FtsE"/>
    <property type="match status" value="1"/>
</dbReference>
<dbReference type="SMART" id="SM00382">
    <property type="entry name" value="AAA"/>
    <property type="match status" value="1"/>
</dbReference>
<dbReference type="PROSITE" id="PS50893">
    <property type="entry name" value="ABC_TRANSPORTER_2"/>
    <property type="match status" value="1"/>
</dbReference>